<feature type="transmembrane region" description="Helical" evidence="1">
    <location>
        <begin position="277"/>
        <end position="297"/>
    </location>
</feature>
<gene>
    <name evidence="3" type="ORF">HNQ51_003197</name>
</gene>
<evidence type="ECO:0000259" key="2">
    <source>
        <dbReference type="PROSITE" id="PS50887"/>
    </source>
</evidence>
<dbReference type="CDD" id="cd01949">
    <property type="entry name" value="GGDEF"/>
    <property type="match status" value="1"/>
</dbReference>
<dbReference type="Pfam" id="PF00990">
    <property type="entry name" value="GGDEF"/>
    <property type="match status" value="1"/>
</dbReference>
<evidence type="ECO:0000313" key="3">
    <source>
        <dbReference type="EMBL" id="MBB5205866.1"/>
    </source>
</evidence>
<dbReference type="PANTHER" id="PTHR46663">
    <property type="entry name" value="DIGUANYLATE CYCLASE DGCT-RELATED"/>
    <property type="match status" value="1"/>
</dbReference>
<feature type="transmembrane region" description="Helical" evidence="1">
    <location>
        <begin position="335"/>
        <end position="357"/>
    </location>
</feature>
<feature type="transmembrane region" description="Helical" evidence="1">
    <location>
        <begin position="303"/>
        <end position="323"/>
    </location>
</feature>
<keyword evidence="1" id="KW-0812">Transmembrane</keyword>
<name>A0A840SA33_9BURK</name>
<dbReference type="InterPro" id="IPR011623">
    <property type="entry name" value="7TMR_DISM_rcpt_extracell_dom1"/>
</dbReference>
<dbReference type="EMBL" id="JACHHO010000006">
    <property type="protein sequence ID" value="MBB5205866.1"/>
    <property type="molecule type" value="Genomic_DNA"/>
</dbReference>
<comment type="caution">
    <text evidence="3">The sequence shown here is derived from an EMBL/GenBank/DDBJ whole genome shotgun (WGS) entry which is preliminary data.</text>
</comment>
<dbReference type="SUPFAM" id="SSF55073">
    <property type="entry name" value="Nucleotide cyclase"/>
    <property type="match status" value="1"/>
</dbReference>
<dbReference type="Proteomes" id="UP000554837">
    <property type="component" value="Unassembled WGS sequence"/>
</dbReference>
<dbReference type="InterPro" id="IPR052163">
    <property type="entry name" value="DGC-Regulatory_Protein"/>
</dbReference>
<dbReference type="Gene3D" id="3.30.70.270">
    <property type="match status" value="1"/>
</dbReference>
<protein>
    <submittedName>
        <fullName evidence="3">Diguanylate cyclase (GGDEF)-like protein</fullName>
    </submittedName>
</protein>
<sequence>MLRVLKRLLLAWVLGLLLPQGAAALVLHDGQGTVPAWPSITVLSDPSRSLDLAGARAQKAQMTRPTTASATLGHRRDAVWLHIPFELAAGSTARWVLEVDYAVLNRLDVHLLDAQGQLIQQASLGNLQPAAWQELPGRAPALLLQLQPGQRHELWVRVETLGAMILPVFLHQEAAYLDRALDEQMLQGVLVGLGLCLLVYALTQWLTLRESLLIKYALLIGGGILFSVVQWGIGRQYLWGDLQWFELHLAGIGALMASAGTFLFVEEVLAPHAQSRFFSPVMKAGAVVLGAVAWAYALDLIDVHTVSAVIGTLGLAPALMGLPGALRLGRRGDSVGWYFIAAWLGYFVTTAIMVLVIRGVMPANFWTLHAFQFGATLDMILFLRVLALRLHAVHAEALRVTSERDRALSMAATDALTGLPNRRGLQLALEQAIPRASPSRLLAVYMMDLDGFKEVNDQHGHKVGDQLLVAVAERMRHSLRAVNLVVRLGGDEFVVLAEGLSQPEQAVRLGDELLAIFSQPFRLEGLTLQLGTSVGYTLAPADGEDAMSLLQRADAAMYKAKRSGKGRMQRASD</sequence>
<dbReference type="Gene3D" id="2.60.40.2380">
    <property type="match status" value="1"/>
</dbReference>
<feature type="transmembrane region" description="Helical" evidence="1">
    <location>
        <begin position="245"/>
        <end position="265"/>
    </location>
</feature>
<reference evidence="3 4" key="1">
    <citation type="submission" date="2020-08" db="EMBL/GenBank/DDBJ databases">
        <title>Genomic Encyclopedia of Type Strains, Phase IV (KMG-IV): sequencing the most valuable type-strain genomes for metagenomic binning, comparative biology and taxonomic classification.</title>
        <authorList>
            <person name="Goeker M."/>
        </authorList>
    </citation>
    <scope>NUCLEOTIDE SEQUENCE [LARGE SCALE GENOMIC DNA]</scope>
    <source>
        <strain evidence="3 4">DSM 23958</strain>
    </source>
</reference>
<keyword evidence="1" id="KW-1133">Transmembrane helix</keyword>
<accession>A0A840SA33</accession>
<dbReference type="PROSITE" id="PS50887">
    <property type="entry name" value="GGDEF"/>
    <property type="match status" value="1"/>
</dbReference>
<dbReference type="InterPro" id="IPR011622">
    <property type="entry name" value="7TMR_DISM_rcpt_extracell_dom2"/>
</dbReference>
<feature type="transmembrane region" description="Helical" evidence="1">
    <location>
        <begin position="185"/>
        <end position="206"/>
    </location>
</feature>
<feature type="domain" description="GGDEF" evidence="2">
    <location>
        <begin position="440"/>
        <end position="573"/>
    </location>
</feature>
<dbReference type="RefSeq" id="WP_175423566.1">
    <property type="nucleotide sequence ID" value="NZ_CP040709.1"/>
</dbReference>
<keyword evidence="4" id="KW-1185">Reference proteome</keyword>
<dbReference type="InterPro" id="IPR029787">
    <property type="entry name" value="Nucleotide_cyclase"/>
</dbReference>
<dbReference type="InterPro" id="IPR000160">
    <property type="entry name" value="GGDEF_dom"/>
</dbReference>
<proteinExistence type="predicted"/>
<dbReference type="NCBIfam" id="TIGR00254">
    <property type="entry name" value="GGDEF"/>
    <property type="match status" value="1"/>
</dbReference>
<evidence type="ECO:0000256" key="1">
    <source>
        <dbReference type="SAM" id="Phobius"/>
    </source>
</evidence>
<dbReference type="PANTHER" id="PTHR46663:SF2">
    <property type="entry name" value="GGDEF DOMAIN-CONTAINING PROTEIN"/>
    <property type="match status" value="1"/>
</dbReference>
<dbReference type="AlphaFoldDB" id="A0A840SA33"/>
<organism evidence="3 4">
    <name type="scientific">Inhella inkyongensis</name>
    <dbReference type="NCBI Taxonomy" id="392593"/>
    <lineage>
        <taxon>Bacteria</taxon>
        <taxon>Pseudomonadati</taxon>
        <taxon>Pseudomonadota</taxon>
        <taxon>Betaproteobacteria</taxon>
        <taxon>Burkholderiales</taxon>
        <taxon>Sphaerotilaceae</taxon>
        <taxon>Inhella</taxon>
    </lineage>
</organism>
<dbReference type="InterPro" id="IPR043128">
    <property type="entry name" value="Rev_trsase/Diguanyl_cyclase"/>
</dbReference>
<feature type="transmembrane region" description="Helical" evidence="1">
    <location>
        <begin position="213"/>
        <end position="233"/>
    </location>
</feature>
<dbReference type="Pfam" id="PF07696">
    <property type="entry name" value="7TMR-DISMED2"/>
    <property type="match status" value="1"/>
</dbReference>
<evidence type="ECO:0000313" key="4">
    <source>
        <dbReference type="Proteomes" id="UP000554837"/>
    </source>
</evidence>
<dbReference type="Pfam" id="PF07695">
    <property type="entry name" value="7TMR-DISM_7TM"/>
    <property type="match status" value="1"/>
</dbReference>
<dbReference type="SMART" id="SM00267">
    <property type="entry name" value="GGDEF"/>
    <property type="match status" value="1"/>
</dbReference>
<keyword evidence="1" id="KW-0472">Membrane</keyword>